<accession>A0A2N5E4R8</accession>
<dbReference type="GO" id="GO:0009297">
    <property type="term" value="P:pilus assembly"/>
    <property type="evidence" value="ECO:0007669"/>
    <property type="project" value="InterPro"/>
</dbReference>
<dbReference type="PROSITE" id="PS01151">
    <property type="entry name" value="FIMBRIAL_USHER"/>
    <property type="match status" value="1"/>
</dbReference>
<dbReference type="InterPro" id="IPR025885">
    <property type="entry name" value="PapC_N"/>
</dbReference>
<keyword evidence="5 9" id="KW-0812">Transmembrane</keyword>
<dbReference type="AlphaFoldDB" id="A0A2N5E4R8"/>
<evidence type="ECO:0008006" key="14">
    <source>
        <dbReference type="Google" id="ProtNLM"/>
    </source>
</evidence>
<dbReference type="PANTHER" id="PTHR30451:SF4">
    <property type="entry name" value="OUTER MEMBRANE USHER PROTEIN YQIG-RELATED"/>
    <property type="match status" value="1"/>
</dbReference>
<keyword evidence="8 9" id="KW-0998">Cell outer membrane</keyword>
<evidence type="ECO:0000313" key="12">
    <source>
        <dbReference type="EMBL" id="PLR35957.1"/>
    </source>
</evidence>
<reference evidence="12 13" key="1">
    <citation type="submission" date="2017-12" db="EMBL/GenBank/DDBJ databases">
        <title>Characterization of six clinical isolates of Enterochimera gen. nov., a novel genus of the Yersiniaciae family and the three species Enterochimera arupensis sp. nov., Enterochimera coloradensis sp. nov, and Enterochimera californica sp. nov.</title>
        <authorList>
            <person name="Rossi A."/>
            <person name="Fisher M."/>
        </authorList>
    </citation>
    <scope>NUCLEOTIDE SEQUENCE [LARGE SCALE GENOMIC DNA]</scope>
    <source>
        <strain evidence="13">2016-Iso4</strain>
    </source>
</reference>
<organism evidence="12 13">
    <name type="scientific">Chimaeribacter coloradensis</name>
    <dbReference type="NCBI Taxonomy" id="2060068"/>
    <lineage>
        <taxon>Bacteria</taxon>
        <taxon>Pseudomonadati</taxon>
        <taxon>Pseudomonadota</taxon>
        <taxon>Gammaproteobacteria</taxon>
        <taxon>Enterobacterales</taxon>
        <taxon>Yersiniaceae</taxon>
        <taxon>Chimaeribacter</taxon>
    </lineage>
</organism>
<evidence type="ECO:0000256" key="9">
    <source>
        <dbReference type="RuleBase" id="RU003884"/>
    </source>
</evidence>
<evidence type="ECO:0000256" key="1">
    <source>
        <dbReference type="ARBA" id="ARBA00004571"/>
    </source>
</evidence>
<evidence type="ECO:0000313" key="13">
    <source>
        <dbReference type="Proteomes" id="UP000234503"/>
    </source>
</evidence>
<dbReference type="Pfam" id="PF00577">
    <property type="entry name" value="Usher"/>
    <property type="match status" value="1"/>
</dbReference>
<gene>
    <name evidence="12" type="ORF">CYR32_09350</name>
</gene>
<dbReference type="OrthoDB" id="6554712at2"/>
<evidence type="ECO:0000256" key="7">
    <source>
        <dbReference type="ARBA" id="ARBA00023136"/>
    </source>
</evidence>
<protein>
    <recommendedName>
        <fullName evidence="14">Fimbrial biogenesis outer membrane usher protein</fullName>
    </recommendedName>
</protein>
<dbReference type="InterPro" id="IPR025949">
    <property type="entry name" value="PapC-like_C"/>
</dbReference>
<dbReference type="InterPro" id="IPR018030">
    <property type="entry name" value="Fimbrial_membr_usher_CS"/>
</dbReference>
<comment type="similarity">
    <text evidence="2 9">Belongs to the fimbrial export usher family.</text>
</comment>
<evidence type="ECO:0000259" key="10">
    <source>
        <dbReference type="Pfam" id="PF13953"/>
    </source>
</evidence>
<keyword evidence="4" id="KW-1134">Transmembrane beta strand</keyword>
<keyword evidence="3 9" id="KW-0813">Transport</keyword>
<keyword evidence="7 9" id="KW-0472">Membrane</keyword>
<evidence type="ECO:0000256" key="4">
    <source>
        <dbReference type="ARBA" id="ARBA00022452"/>
    </source>
</evidence>
<dbReference type="EMBL" id="PJZH01000007">
    <property type="protein sequence ID" value="PLR35957.1"/>
    <property type="molecule type" value="Genomic_DNA"/>
</dbReference>
<dbReference type="Gene3D" id="2.60.40.3110">
    <property type="match status" value="1"/>
</dbReference>
<dbReference type="Proteomes" id="UP000234503">
    <property type="component" value="Unassembled WGS sequence"/>
</dbReference>
<proteinExistence type="inferred from homology"/>
<name>A0A2N5E4R8_9GAMM</name>
<keyword evidence="9" id="KW-1029">Fimbrium biogenesis</keyword>
<sequence length="825" mass="88702">MRLITLPFRKRVINALASLLIISFPLFATEFNLHALDADVRGNIDLAAFSRPGVIAAGDYLLDVTINGERLPGRRMMTWHARPGMPEPQLCVPADLADSLGLQPTVRRRLPLQQGCVSFTEHPAITFRLDRATQTLAVTVPQAWLRYHPGEWVPPEQWDTGISGAFLDYSLFAAHYVSAQDGAAQQNGRTTSADAYGTAGINLGAWRLRSDLHYTAGEGAEQGRFSPSRLYAFRPLPSLQGTARLGETDLHSDLFDSVPFTGAALESDERMLPYALRGYAPQVSGLAKTHARVTVSQNGRVLYQAGVPPGPFLIQDLSEAHQGALEVNVTEEDGSQTTFTVETASVPFLTRKGQWRYRLAAGQLAWPGEGAHQPGFYSGEASWGAFNQTSLYGGLLMGGSGYRAVSAGVGQNLAQLGALSFDVTGTGAALPQQAAQRGRRYRLNYNKRFAAANSEIAFSGERYAARFLPLPDWAQGGPESGRAEKQAFTLIANQYITPLALSVTLSLRNQAYRQGKSDNTYSLTLGRLFDSGRLRNLSASLSASRTLSDRGEADTQLYFTLSLPLSGGDRLSYSVQQGDGVDQTLSYAAFPARDSNWGISLGHQQGNSRQGVLARGNYQQRLPQGELALAAGVKQQAYHTVSAGWSGSLTATRHGAALHRYNQGNEPRLMVDGNGVAAIPLNNGSAVTNPFGVAVVPSLSSYQPNEVRVDVNQLPDEVTVHDNVLRQTFTEGAIGYRPLKAVQGGQAVVVFRLADGRFPPLGAEIVDEANALSVGMVSEAGLAWLQGVTPGHALRVQWGGAAACRAVLPDAFAAGDRLLLPCRTP</sequence>
<dbReference type="GO" id="GO:0015473">
    <property type="term" value="F:fimbrial usher porin activity"/>
    <property type="evidence" value="ECO:0007669"/>
    <property type="project" value="InterPro"/>
</dbReference>
<comment type="caution">
    <text evidence="12">The sequence shown here is derived from an EMBL/GenBank/DDBJ whole genome shotgun (WGS) entry which is preliminary data.</text>
</comment>
<dbReference type="Gene3D" id="2.60.40.2610">
    <property type="entry name" value="Outer membrane usher protein FimD, plug domain"/>
    <property type="match status" value="1"/>
</dbReference>
<evidence type="ECO:0000256" key="2">
    <source>
        <dbReference type="ARBA" id="ARBA00008064"/>
    </source>
</evidence>
<feature type="domain" description="PapC-like C-terminal" evidence="10">
    <location>
        <begin position="752"/>
        <end position="806"/>
    </location>
</feature>
<dbReference type="GO" id="GO:0009279">
    <property type="term" value="C:cell outer membrane"/>
    <property type="evidence" value="ECO:0007669"/>
    <property type="project" value="UniProtKB-SubCell"/>
</dbReference>
<dbReference type="SUPFAM" id="SSF141729">
    <property type="entry name" value="FimD N-terminal domain-like"/>
    <property type="match status" value="1"/>
</dbReference>
<dbReference type="PANTHER" id="PTHR30451">
    <property type="entry name" value="OUTER MEMBRANE USHER PROTEIN"/>
    <property type="match status" value="1"/>
</dbReference>
<evidence type="ECO:0000256" key="8">
    <source>
        <dbReference type="ARBA" id="ARBA00023237"/>
    </source>
</evidence>
<dbReference type="InterPro" id="IPR042186">
    <property type="entry name" value="FimD_plug_dom"/>
</dbReference>
<dbReference type="InterPro" id="IPR000015">
    <property type="entry name" value="Fimb_usher"/>
</dbReference>
<comment type="subcellular location">
    <subcellularLocation>
        <location evidence="1 9">Cell outer membrane</location>
        <topology evidence="1 9">Multi-pass membrane protein</topology>
    </subcellularLocation>
</comment>
<dbReference type="InterPro" id="IPR037224">
    <property type="entry name" value="PapC_N_sf"/>
</dbReference>
<dbReference type="Gene3D" id="3.10.20.410">
    <property type="match status" value="1"/>
</dbReference>
<evidence type="ECO:0000259" key="11">
    <source>
        <dbReference type="Pfam" id="PF13954"/>
    </source>
</evidence>
<keyword evidence="13" id="KW-1185">Reference proteome</keyword>
<dbReference type="InterPro" id="IPR043142">
    <property type="entry name" value="PapC-like_C_sf"/>
</dbReference>
<keyword evidence="6" id="KW-0732">Signal</keyword>
<dbReference type="Pfam" id="PF13953">
    <property type="entry name" value="PapC_C"/>
    <property type="match status" value="1"/>
</dbReference>
<evidence type="ECO:0000256" key="6">
    <source>
        <dbReference type="ARBA" id="ARBA00022729"/>
    </source>
</evidence>
<evidence type="ECO:0000256" key="3">
    <source>
        <dbReference type="ARBA" id="ARBA00022448"/>
    </source>
</evidence>
<evidence type="ECO:0000256" key="5">
    <source>
        <dbReference type="ARBA" id="ARBA00022692"/>
    </source>
</evidence>
<dbReference type="Gene3D" id="2.60.40.2070">
    <property type="match status" value="1"/>
</dbReference>
<feature type="domain" description="PapC N-terminal" evidence="11">
    <location>
        <begin position="30"/>
        <end position="171"/>
    </location>
</feature>
<dbReference type="Pfam" id="PF13954">
    <property type="entry name" value="PapC_N"/>
    <property type="match status" value="1"/>
</dbReference>